<dbReference type="InParanoid" id="A0A803XV57"/>
<keyword evidence="2" id="KW-1185">Reference proteome</keyword>
<sequence>MFNPQLMIQTPQEDGTNVLTTEALRQHLDSALQASRVHWPHLYEVKFLSLLIASTIYNGSWNIYVINQENSSQKQVTWTRYA</sequence>
<proteinExistence type="predicted"/>
<name>A0A803XV57_MELGA</name>
<protein>
    <submittedName>
        <fullName evidence="1">Uncharacterized protein</fullName>
    </submittedName>
</protein>
<accession>A0A803XV57</accession>
<reference evidence="1" key="3">
    <citation type="submission" date="2025-09" db="UniProtKB">
        <authorList>
            <consortium name="Ensembl"/>
        </authorList>
    </citation>
    <scope>IDENTIFICATION</scope>
</reference>
<reference evidence="1 2" key="1">
    <citation type="journal article" date="2010" name="PLoS Biol.">
        <title>Multi-platform next-generation sequencing of the domestic turkey (Meleagris gallopavo): genome assembly and analysis.</title>
        <authorList>
            <person name="Dalloul R.A."/>
            <person name="Long J.A."/>
            <person name="Zimin A.V."/>
            <person name="Aslam L."/>
            <person name="Beal K."/>
            <person name="Blomberg L.A."/>
            <person name="Bouffard P."/>
            <person name="Burt D.W."/>
            <person name="Crasta O."/>
            <person name="Crooijmans R.P."/>
            <person name="Cooper K."/>
            <person name="Coulombe R.A."/>
            <person name="De S."/>
            <person name="Delany M.E."/>
            <person name="Dodgson J.B."/>
            <person name="Dong J.J."/>
            <person name="Evans C."/>
            <person name="Frederickson K.M."/>
            <person name="Flicek P."/>
            <person name="Florea L."/>
            <person name="Folkerts O."/>
            <person name="Groenen M.A."/>
            <person name="Harkins T.T."/>
            <person name="Herrero J."/>
            <person name="Hoffmann S."/>
            <person name="Megens H.J."/>
            <person name="Jiang A."/>
            <person name="de Jong P."/>
            <person name="Kaiser P."/>
            <person name="Kim H."/>
            <person name="Kim K.W."/>
            <person name="Kim S."/>
            <person name="Langenberger D."/>
            <person name="Lee M.K."/>
            <person name="Lee T."/>
            <person name="Mane S."/>
            <person name="Marcais G."/>
            <person name="Marz M."/>
            <person name="McElroy A.P."/>
            <person name="Modise T."/>
            <person name="Nefedov M."/>
            <person name="Notredame C."/>
            <person name="Paton I.R."/>
            <person name="Payne W.S."/>
            <person name="Pertea G."/>
            <person name="Prickett D."/>
            <person name="Puiu D."/>
            <person name="Qioa D."/>
            <person name="Raineri E."/>
            <person name="Ruffier M."/>
            <person name="Salzberg S.L."/>
            <person name="Schatz M.C."/>
            <person name="Scheuring C."/>
            <person name="Schmidt C.J."/>
            <person name="Schroeder S."/>
            <person name="Searle S.M."/>
            <person name="Smith E.J."/>
            <person name="Smith J."/>
            <person name="Sonstegard T.S."/>
            <person name="Stadler P.F."/>
            <person name="Tafer H."/>
            <person name="Tu Z.J."/>
            <person name="Van Tassell C.P."/>
            <person name="Vilella A.J."/>
            <person name="Williams K.P."/>
            <person name="Yorke J.A."/>
            <person name="Zhang L."/>
            <person name="Zhang H.B."/>
            <person name="Zhang X."/>
            <person name="Zhang Y."/>
            <person name="Reed K.M."/>
        </authorList>
    </citation>
    <scope>NUCLEOTIDE SEQUENCE [LARGE SCALE GENOMIC DNA]</scope>
</reference>
<evidence type="ECO:0000313" key="1">
    <source>
        <dbReference type="Ensembl" id="ENSMGAP00000023403.1"/>
    </source>
</evidence>
<reference evidence="1" key="2">
    <citation type="submission" date="2025-08" db="UniProtKB">
        <authorList>
            <consortium name="Ensembl"/>
        </authorList>
    </citation>
    <scope>IDENTIFICATION</scope>
</reference>
<dbReference type="Proteomes" id="UP000001645">
    <property type="component" value="Chromosome Z"/>
</dbReference>
<organism evidence="1 2">
    <name type="scientific">Meleagris gallopavo</name>
    <name type="common">Wild turkey</name>
    <dbReference type="NCBI Taxonomy" id="9103"/>
    <lineage>
        <taxon>Eukaryota</taxon>
        <taxon>Metazoa</taxon>
        <taxon>Chordata</taxon>
        <taxon>Craniata</taxon>
        <taxon>Vertebrata</taxon>
        <taxon>Euteleostomi</taxon>
        <taxon>Archelosauria</taxon>
        <taxon>Archosauria</taxon>
        <taxon>Dinosauria</taxon>
        <taxon>Saurischia</taxon>
        <taxon>Theropoda</taxon>
        <taxon>Coelurosauria</taxon>
        <taxon>Aves</taxon>
        <taxon>Neognathae</taxon>
        <taxon>Galloanserae</taxon>
        <taxon>Galliformes</taxon>
        <taxon>Phasianidae</taxon>
        <taxon>Meleagridinae</taxon>
        <taxon>Meleagris</taxon>
    </lineage>
</organism>
<dbReference type="AlphaFoldDB" id="A0A803XV57"/>
<evidence type="ECO:0000313" key="2">
    <source>
        <dbReference type="Proteomes" id="UP000001645"/>
    </source>
</evidence>
<dbReference type="Ensembl" id="ENSMGAT00000021765.1">
    <property type="protein sequence ID" value="ENSMGAP00000023403.1"/>
    <property type="gene ID" value="ENSMGAG00000020170.1"/>
</dbReference>